<name>A0ABP9C7L3_9ACTN</name>
<accession>A0ABP9C7L3</accession>
<feature type="domain" description="DUF397" evidence="1">
    <location>
        <begin position="13"/>
        <end position="66"/>
    </location>
</feature>
<protein>
    <recommendedName>
        <fullName evidence="1">DUF397 domain-containing protein</fullName>
    </recommendedName>
</protein>
<comment type="caution">
    <text evidence="2">The sequence shown here is derived from an EMBL/GenBank/DDBJ whole genome shotgun (WGS) entry which is preliminary data.</text>
</comment>
<dbReference type="InterPro" id="IPR007278">
    <property type="entry name" value="DUF397"/>
</dbReference>
<proteinExistence type="predicted"/>
<sequence>MTLNAHDLAPEDDWFVSAFSGNGNNCIKVAHPNAHREHVGVCDSKQENGPAFTVWPQARKAFIASVA</sequence>
<keyword evidence="3" id="KW-1185">Reference proteome</keyword>
<evidence type="ECO:0000259" key="1">
    <source>
        <dbReference type="Pfam" id="PF04149"/>
    </source>
</evidence>
<gene>
    <name evidence="2" type="ORF">GCM10023220_40220</name>
</gene>
<organism evidence="2 3">
    <name type="scientific">Streptomyces ziwulingensis</name>
    <dbReference type="NCBI Taxonomy" id="1045501"/>
    <lineage>
        <taxon>Bacteria</taxon>
        <taxon>Bacillati</taxon>
        <taxon>Actinomycetota</taxon>
        <taxon>Actinomycetes</taxon>
        <taxon>Kitasatosporales</taxon>
        <taxon>Streptomycetaceae</taxon>
        <taxon>Streptomyces</taxon>
    </lineage>
</organism>
<dbReference type="Pfam" id="PF04149">
    <property type="entry name" value="DUF397"/>
    <property type="match status" value="1"/>
</dbReference>
<evidence type="ECO:0000313" key="3">
    <source>
        <dbReference type="Proteomes" id="UP001501265"/>
    </source>
</evidence>
<dbReference type="EMBL" id="BAABIG010000039">
    <property type="protein sequence ID" value="GAA4806250.1"/>
    <property type="molecule type" value="Genomic_DNA"/>
</dbReference>
<dbReference type="Proteomes" id="UP001501265">
    <property type="component" value="Unassembled WGS sequence"/>
</dbReference>
<dbReference type="RefSeq" id="WP_345621232.1">
    <property type="nucleotide sequence ID" value="NZ_BAABIG010000039.1"/>
</dbReference>
<reference evidence="3" key="1">
    <citation type="journal article" date="2019" name="Int. J. Syst. Evol. Microbiol.">
        <title>The Global Catalogue of Microorganisms (GCM) 10K type strain sequencing project: providing services to taxonomists for standard genome sequencing and annotation.</title>
        <authorList>
            <consortium name="The Broad Institute Genomics Platform"/>
            <consortium name="The Broad Institute Genome Sequencing Center for Infectious Disease"/>
            <person name="Wu L."/>
            <person name="Ma J."/>
        </authorList>
    </citation>
    <scope>NUCLEOTIDE SEQUENCE [LARGE SCALE GENOMIC DNA]</scope>
    <source>
        <strain evidence="3">JCM 18081</strain>
    </source>
</reference>
<evidence type="ECO:0000313" key="2">
    <source>
        <dbReference type="EMBL" id="GAA4806250.1"/>
    </source>
</evidence>